<gene>
    <name evidence="1" type="ORF">MLD38_013369</name>
</gene>
<dbReference type="Proteomes" id="UP001057402">
    <property type="component" value="Chromosome 4"/>
</dbReference>
<protein>
    <submittedName>
        <fullName evidence="1">Uncharacterized protein</fullName>
    </submittedName>
</protein>
<evidence type="ECO:0000313" key="2">
    <source>
        <dbReference type="Proteomes" id="UP001057402"/>
    </source>
</evidence>
<proteinExistence type="predicted"/>
<comment type="caution">
    <text evidence="1">The sequence shown here is derived from an EMBL/GenBank/DDBJ whole genome shotgun (WGS) entry which is preliminary data.</text>
</comment>
<dbReference type="EMBL" id="CM042883">
    <property type="protein sequence ID" value="KAI4375509.1"/>
    <property type="molecule type" value="Genomic_DNA"/>
</dbReference>
<reference evidence="2" key="1">
    <citation type="journal article" date="2023" name="Front. Plant Sci.">
        <title>Chromosomal-level genome assembly of Melastoma candidum provides insights into trichome evolution.</title>
        <authorList>
            <person name="Zhong Y."/>
            <person name="Wu W."/>
            <person name="Sun C."/>
            <person name="Zou P."/>
            <person name="Liu Y."/>
            <person name="Dai S."/>
            <person name="Zhou R."/>
        </authorList>
    </citation>
    <scope>NUCLEOTIDE SEQUENCE [LARGE SCALE GENOMIC DNA]</scope>
</reference>
<sequence>MVLFKLDALHPTCLLICFCDLNLPSFFTMSATGTHFFRLDCSVLVGHPRGLGSSRVACRFIPSACHQATPFCCFVHSLYVFMGVIGGLDLGGNILQGKKVRRIETCTNYRSYASRVRKLCQRRLPHLAEQAISDMRSEGLIPDCSVYSAVLLCYARNGLLDRASEVWDEILYSSYVPDRQVIFELVRSYVAAGQFGKVKDILDQLSSRGLKWLPEVYAEAISCFGNEGQRQLMEEMHQESLSLGFPVHSTTSDALIRFYSEFGSLEEMENAYGLLRHNRHLIQEQAIRAMALSYIRRGKFYRLTEFLRDVSLTRKDLGNLLWNLLLLSYAAEFKMKNLQREFINMVEAGFDPDITTFNIRLTAFSRMSMFWDIHLSVEHMNQENVTPDLVTYGCLVDSYLDRRLGRNLRFALDKMRLDDPPVIMTDPLMFEASGKGDFHSSSEAFMEFSSDQDWSYRKLVAVYLRKHYRRDNIFWNY</sequence>
<organism evidence="1 2">
    <name type="scientific">Melastoma candidum</name>
    <dbReference type="NCBI Taxonomy" id="119954"/>
    <lineage>
        <taxon>Eukaryota</taxon>
        <taxon>Viridiplantae</taxon>
        <taxon>Streptophyta</taxon>
        <taxon>Embryophyta</taxon>
        <taxon>Tracheophyta</taxon>
        <taxon>Spermatophyta</taxon>
        <taxon>Magnoliopsida</taxon>
        <taxon>eudicotyledons</taxon>
        <taxon>Gunneridae</taxon>
        <taxon>Pentapetalae</taxon>
        <taxon>rosids</taxon>
        <taxon>malvids</taxon>
        <taxon>Myrtales</taxon>
        <taxon>Melastomataceae</taxon>
        <taxon>Melastomatoideae</taxon>
        <taxon>Melastomateae</taxon>
        <taxon>Melastoma</taxon>
    </lineage>
</organism>
<name>A0ACB9R9G7_9MYRT</name>
<keyword evidence="2" id="KW-1185">Reference proteome</keyword>
<evidence type="ECO:0000313" key="1">
    <source>
        <dbReference type="EMBL" id="KAI4375509.1"/>
    </source>
</evidence>
<accession>A0ACB9R9G7</accession>